<dbReference type="AlphaFoldDB" id="A0A2W5TJY9"/>
<sequence>MQVSVRDKSSDRCRKIPIIAQGINVIMTVEILAFYISLSFFMKIKKEAHLSFFFIRFELQQIV</sequence>
<accession>A0A2W5TJY9</accession>
<name>A0A2W5TJY9_ACIJO</name>
<evidence type="ECO:0000313" key="1">
    <source>
        <dbReference type="EMBL" id="PZQ91413.1"/>
    </source>
</evidence>
<comment type="caution">
    <text evidence="1">The sequence shown here is derived from an EMBL/GenBank/DDBJ whole genome shotgun (WGS) entry which is preliminary data.</text>
</comment>
<gene>
    <name evidence="1" type="ORF">DI542_06205</name>
</gene>
<dbReference type="EMBL" id="QFQJ01000024">
    <property type="protein sequence ID" value="PZQ91413.1"/>
    <property type="molecule type" value="Genomic_DNA"/>
</dbReference>
<evidence type="ECO:0000313" key="2">
    <source>
        <dbReference type="Proteomes" id="UP000249282"/>
    </source>
</evidence>
<organism evidence="1 2">
    <name type="scientific">Acinetobacter johnsonii</name>
    <dbReference type="NCBI Taxonomy" id="40214"/>
    <lineage>
        <taxon>Bacteria</taxon>
        <taxon>Pseudomonadati</taxon>
        <taxon>Pseudomonadota</taxon>
        <taxon>Gammaproteobacteria</taxon>
        <taxon>Moraxellales</taxon>
        <taxon>Moraxellaceae</taxon>
        <taxon>Acinetobacter</taxon>
    </lineage>
</organism>
<reference evidence="1 2" key="1">
    <citation type="submission" date="2017-11" db="EMBL/GenBank/DDBJ databases">
        <title>Infants hospitalized years apart are colonized by the same room-sourced microbial strains.</title>
        <authorList>
            <person name="Brooks B."/>
            <person name="Olm M.R."/>
            <person name="Firek B.A."/>
            <person name="Baker R."/>
            <person name="Thomas B.C."/>
            <person name="Morowitz M.J."/>
            <person name="Banfield J.F."/>
        </authorList>
    </citation>
    <scope>NUCLEOTIDE SEQUENCE [LARGE SCALE GENOMIC DNA]</scope>
    <source>
        <strain evidence="1">S2_003_000_R3_20</strain>
    </source>
</reference>
<dbReference type="Proteomes" id="UP000249282">
    <property type="component" value="Unassembled WGS sequence"/>
</dbReference>
<proteinExistence type="predicted"/>
<protein>
    <submittedName>
        <fullName evidence="1">Uncharacterized protein</fullName>
    </submittedName>
</protein>